<feature type="signal peptide" evidence="5">
    <location>
        <begin position="1"/>
        <end position="17"/>
    </location>
</feature>
<protein>
    <recommendedName>
        <fullName evidence="6">Lipase domain-containing protein</fullName>
    </recommendedName>
</protein>
<feature type="chain" id="PRO_5030875006" description="Lipase domain-containing protein" evidence="5">
    <location>
        <begin position="18"/>
        <end position="920"/>
    </location>
</feature>
<keyword evidence="5" id="KW-0732">Signal</keyword>
<feature type="domain" description="Lipase" evidence="6">
    <location>
        <begin position="625"/>
        <end position="916"/>
    </location>
</feature>
<organism evidence="7 8">
    <name type="scientific">Hermetia illucens</name>
    <name type="common">Black soldier fly</name>
    <dbReference type="NCBI Taxonomy" id="343691"/>
    <lineage>
        <taxon>Eukaryota</taxon>
        <taxon>Metazoa</taxon>
        <taxon>Ecdysozoa</taxon>
        <taxon>Arthropoda</taxon>
        <taxon>Hexapoda</taxon>
        <taxon>Insecta</taxon>
        <taxon>Pterygota</taxon>
        <taxon>Neoptera</taxon>
        <taxon>Endopterygota</taxon>
        <taxon>Diptera</taxon>
        <taxon>Brachycera</taxon>
        <taxon>Stratiomyomorpha</taxon>
        <taxon>Stratiomyidae</taxon>
        <taxon>Hermetiinae</taxon>
        <taxon>Hermetia</taxon>
    </lineage>
</organism>
<sequence length="920" mass="102906">MFKILVSLLFLLPLVLTESDFRGENTTESDDEMASIPDINGEFYQINLTERENAYVKSFKSDYRVDFYVLTRHYSGKDKRLIVGDTYSLERSYFNPKNPTRIIVHGWRANKNSFINQVLPIAYLRKGEYNVIVVDWSDAVNTFDYFAARKRIGQAGKKVAKLIDFLSEYGNTDPSTIYLIGHSLGVHMCAIAARNVRSGRVGVIISLDAALPLFASNDQDRISSSDAKYVLSIHTNGGKLGIHEPVGHASFYPNWGKRQPGCGADPLSSCSHRRSVEYFSESLTNYQNNFVSRKCSSFHEVLKKVYSQERDDSYNYEELVSVPDVNGRFYKINITQRELEYARSYKSAYRINFYIHTRQSPEEGKLILIGDKNSLKNSNFNPKHPTKIVAHGWMGNINSIVNQALLAAYLKKGEYNIIIIDWSDAAKTVDYFSARKRIGKAGRKVAKLIDFLSTHGETPPSSIYLIGHSLGAHMCGVTARRIRSGRIGVLISLDAALPLFLPYHKDRITSSVADYVLSIHTNGGRLGIHEPIGHAAFYPNWGKTQPGCGFDPFASCSHRRCVELLAESIVDINNIFVARKCVSFKDILKESCQGRSNGRDGRFSKIVDHEFALIPDINGNFFQINVTQRELEYATMRKTDYQVDFYVFTKCYPDSGKPVIVGDVTSLNNSNFDPKNPTRIIVHGWMSNKNSFINEVLPKAYLEKGDFNVIVVDWSDAAENYDYFAARKAIGKIGRKIAKLIDFLNSHAKTDPRTVYLIGHSLGAHVCGVAAKHIKSGRLGLLIALDAAMPLFSTYHSDRLTNSVADYVLSIHTNGGFKGILEPIGHAAFYPNGGKTQPGCGLDLFYVCAHRRCVEYFAESIAHGNIGFISNKCSGFEEILNEKCTSGGEVAYLGGDPINKSYQGIFYVKTNPQQPYGIGK</sequence>
<evidence type="ECO:0000256" key="2">
    <source>
        <dbReference type="ARBA" id="ARBA00010701"/>
    </source>
</evidence>
<dbReference type="GO" id="GO:0016298">
    <property type="term" value="F:lipase activity"/>
    <property type="evidence" value="ECO:0007669"/>
    <property type="project" value="InterPro"/>
</dbReference>
<name>A0A7R8UY00_HERIL</name>
<dbReference type="InterPro" id="IPR033906">
    <property type="entry name" value="Lipase_N"/>
</dbReference>
<feature type="domain" description="Lipase" evidence="6">
    <location>
        <begin position="334"/>
        <end position="597"/>
    </location>
</feature>
<dbReference type="EMBL" id="LR899012">
    <property type="protein sequence ID" value="CAD7088571.1"/>
    <property type="molecule type" value="Genomic_DNA"/>
</dbReference>
<dbReference type="GO" id="GO:0017171">
    <property type="term" value="F:serine hydrolase activity"/>
    <property type="evidence" value="ECO:0007669"/>
    <property type="project" value="TreeGrafter"/>
</dbReference>
<dbReference type="Pfam" id="PF00151">
    <property type="entry name" value="Lipase"/>
    <property type="match status" value="3"/>
</dbReference>
<dbReference type="InterPro" id="IPR000734">
    <property type="entry name" value="TAG_lipase"/>
</dbReference>
<dbReference type="InterPro" id="IPR029058">
    <property type="entry name" value="AB_hydrolase_fold"/>
</dbReference>
<dbReference type="InterPro" id="IPR013818">
    <property type="entry name" value="Lipase"/>
</dbReference>
<keyword evidence="3" id="KW-0964">Secreted</keyword>
<feature type="domain" description="Lipase" evidence="6">
    <location>
        <begin position="58"/>
        <end position="300"/>
    </location>
</feature>
<dbReference type="GO" id="GO:0005615">
    <property type="term" value="C:extracellular space"/>
    <property type="evidence" value="ECO:0007669"/>
    <property type="project" value="TreeGrafter"/>
</dbReference>
<dbReference type="Proteomes" id="UP000594454">
    <property type="component" value="Chromosome 4"/>
</dbReference>
<proteinExistence type="inferred from homology"/>
<dbReference type="AlphaFoldDB" id="A0A7R8UY00"/>
<evidence type="ECO:0000313" key="8">
    <source>
        <dbReference type="Proteomes" id="UP000594454"/>
    </source>
</evidence>
<gene>
    <name evidence="7" type="ORF">HERILL_LOCUS11181</name>
</gene>
<evidence type="ECO:0000259" key="6">
    <source>
        <dbReference type="Pfam" id="PF00151"/>
    </source>
</evidence>
<evidence type="ECO:0000256" key="1">
    <source>
        <dbReference type="ARBA" id="ARBA00004613"/>
    </source>
</evidence>
<evidence type="ECO:0000313" key="7">
    <source>
        <dbReference type="EMBL" id="CAD7088571.1"/>
    </source>
</evidence>
<dbReference type="GO" id="GO:0016042">
    <property type="term" value="P:lipid catabolic process"/>
    <property type="evidence" value="ECO:0007669"/>
    <property type="project" value="TreeGrafter"/>
</dbReference>
<dbReference type="SUPFAM" id="SSF53474">
    <property type="entry name" value="alpha/beta-Hydrolases"/>
    <property type="match status" value="3"/>
</dbReference>
<dbReference type="PANTHER" id="PTHR11610:SF150">
    <property type="entry name" value="FI01825P-RELATED"/>
    <property type="match status" value="1"/>
</dbReference>
<evidence type="ECO:0000256" key="5">
    <source>
        <dbReference type="SAM" id="SignalP"/>
    </source>
</evidence>
<accession>A0A7R8UY00</accession>
<reference evidence="7 8" key="1">
    <citation type="submission" date="2020-11" db="EMBL/GenBank/DDBJ databases">
        <authorList>
            <person name="Wallbank WR R."/>
            <person name="Pardo Diaz C."/>
            <person name="Kozak K."/>
            <person name="Martin S."/>
            <person name="Jiggins C."/>
            <person name="Moest M."/>
            <person name="Warren A I."/>
            <person name="Generalovic N T."/>
            <person name="Byers J.R.P. K."/>
            <person name="Montejo-Kovacevich G."/>
            <person name="Yen C E."/>
        </authorList>
    </citation>
    <scope>NUCLEOTIDE SEQUENCE [LARGE SCALE GENOMIC DNA]</scope>
</reference>
<dbReference type="PANTHER" id="PTHR11610">
    <property type="entry name" value="LIPASE"/>
    <property type="match status" value="1"/>
</dbReference>
<evidence type="ECO:0000256" key="4">
    <source>
        <dbReference type="RuleBase" id="RU004262"/>
    </source>
</evidence>
<dbReference type="OrthoDB" id="199913at2759"/>
<dbReference type="CDD" id="cd00707">
    <property type="entry name" value="Pancreat_lipase_like"/>
    <property type="match status" value="3"/>
</dbReference>
<keyword evidence="8" id="KW-1185">Reference proteome</keyword>
<evidence type="ECO:0000256" key="3">
    <source>
        <dbReference type="ARBA" id="ARBA00022525"/>
    </source>
</evidence>
<comment type="subcellular location">
    <subcellularLocation>
        <location evidence="1">Secreted</location>
    </subcellularLocation>
</comment>
<comment type="similarity">
    <text evidence="2 4">Belongs to the AB hydrolase superfamily. Lipase family.</text>
</comment>
<dbReference type="InParanoid" id="A0A7R8UY00"/>
<dbReference type="FunFam" id="3.40.50.1820:FF:000076">
    <property type="entry name" value="phospholipase A1"/>
    <property type="match status" value="1"/>
</dbReference>
<dbReference type="Gene3D" id="3.40.50.1820">
    <property type="entry name" value="alpha/beta hydrolase"/>
    <property type="match status" value="3"/>
</dbReference>
<dbReference type="PRINTS" id="PR00821">
    <property type="entry name" value="TAGLIPASE"/>
</dbReference>